<keyword evidence="6" id="KW-0106">Calcium</keyword>
<dbReference type="InterPro" id="IPR052052">
    <property type="entry name" value="Polysaccharide_Lyase_9"/>
</dbReference>
<dbReference type="PANTHER" id="PTHR40088">
    <property type="entry name" value="PECTATE LYASE (EUROFUNG)"/>
    <property type="match status" value="1"/>
</dbReference>
<dbReference type="Gene3D" id="2.160.20.10">
    <property type="entry name" value="Single-stranded right-handed beta-helix, Pectin lyase-like"/>
    <property type="match status" value="1"/>
</dbReference>
<evidence type="ECO:0000256" key="5">
    <source>
        <dbReference type="ARBA" id="ARBA00022729"/>
    </source>
</evidence>
<name>L8JIM7_9GAMM</name>
<feature type="compositionally biased region" description="Low complexity" evidence="9">
    <location>
        <begin position="35"/>
        <end position="50"/>
    </location>
</feature>
<dbReference type="GO" id="GO:0046872">
    <property type="term" value="F:metal ion binding"/>
    <property type="evidence" value="ECO:0007669"/>
    <property type="project" value="UniProtKB-KW"/>
</dbReference>
<gene>
    <name evidence="11" type="ORF">C942_02786</name>
</gene>
<proteinExistence type="inferred from homology"/>
<dbReference type="InterPro" id="IPR012334">
    <property type="entry name" value="Pectin_lyas_fold"/>
</dbReference>
<evidence type="ECO:0000256" key="8">
    <source>
        <dbReference type="ARBA" id="ARBA00038263"/>
    </source>
</evidence>
<keyword evidence="12" id="KW-1185">Reference proteome</keyword>
<reference evidence="11 12" key="1">
    <citation type="submission" date="2012-12" db="EMBL/GenBank/DDBJ databases">
        <title>Genome Assembly of Photobacterium sp. AK15.</title>
        <authorList>
            <person name="Khatri I."/>
            <person name="Vaidya B."/>
            <person name="Srinivas T.N.R."/>
            <person name="Subramanian S."/>
            <person name="Pinnaka A."/>
        </authorList>
    </citation>
    <scope>NUCLEOTIDE SEQUENCE [LARGE SCALE GENOMIC DNA]</scope>
    <source>
        <strain evidence="11 12">AK15</strain>
    </source>
</reference>
<dbReference type="InterPro" id="IPR011050">
    <property type="entry name" value="Pectin_lyase_fold/virulence"/>
</dbReference>
<keyword evidence="3" id="KW-0964">Secreted</keyword>
<evidence type="ECO:0000256" key="4">
    <source>
        <dbReference type="ARBA" id="ARBA00022723"/>
    </source>
</evidence>
<comment type="similarity">
    <text evidence="8">Belongs to the polysaccharide lyase 9 family.</text>
</comment>
<dbReference type="EMBL" id="AMZO01000003">
    <property type="protein sequence ID" value="ELR67277.1"/>
    <property type="molecule type" value="Genomic_DNA"/>
</dbReference>
<dbReference type="PATRIC" id="fig|1056511.3.peg.848"/>
<evidence type="ECO:0000256" key="1">
    <source>
        <dbReference type="ARBA" id="ARBA00001913"/>
    </source>
</evidence>
<dbReference type="Proteomes" id="UP000011134">
    <property type="component" value="Unassembled WGS sequence"/>
</dbReference>
<evidence type="ECO:0000256" key="9">
    <source>
        <dbReference type="SAM" id="MobiDB-lite"/>
    </source>
</evidence>
<keyword evidence="4" id="KW-0479">Metal-binding</keyword>
<dbReference type="GO" id="GO:0016837">
    <property type="term" value="F:carbon-oxygen lyase activity, acting on polysaccharides"/>
    <property type="evidence" value="ECO:0007669"/>
    <property type="project" value="TreeGrafter"/>
</dbReference>
<comment type="caution">
    <text evidence="11">The sequence shown here is derived from an EMBL/GenBank/DDBJ whole genome shotgun (WGS) entry which is preliminary data.</text>
</comment>
<comment type="subcellular location">
    <subcellularLocation>
        <location evidence="2">Secreted</location>
    </subcellularLocation>
</comment>
<evidence type="ECO:0000256" key="10">
    <source>
        <dbReference type="SAM" id="SignalP"/>
    </source>
</evidence>
<feature type="region of interest" description="Disordered" evidence="9">
    <location>
        <begin position="30"/>
        <end position="55"/>
    </location>
</feature>
<dbReference type="PANTHER" id="PTHR40088:SF1">
    <property type="entry name" value="PECTATE LYASE PEL9"/>
    <property type="match status" value="1"/>
</dbReference>
<evidence type="ECO:0000256" key="7">
    <source>
        <dbReference type="ARBA" id="ARBA00023239"/>
    </source>
</evidence>
<organism evidence="11 12">
    <name type="scientific">Photobacterium marinum</name>
    <dbReference type="NCBI Taxonomy" id="1056511"/>
    <lineage>
        <taxon>Bacteria</taxon>
        <taxon>Pseudomonadati</taxon>
        <taxon>Pseudomonadota</taxon>
        <taxon>Gammaproteobacteria</taxon>
        <taxon>Vibrionales</taxon>
        <taxon>Vibrionaceae</taxon>
        <taxon>Photobacterium</taxon>
    </lineage>
</organism>
<evidence type="ECO:0000256" key="3">
    <source>
        <dbReference type="ARBA" id="ARBA00022525"/>
    </source>
</evidence>
<evidence type="ECO:0000313" key="12">
    <source>
        <dbReference type="Proteomes" id="UP000011134"/>
    </source>
</evidence>
<dbReference type="AlphaFoldDB" id="L8JIM7"/>
<accession>L8JIM7</accession>
<evidence type="ECO:0000256" key="2">
    <source>
        <dbReference type="ARBA" id="ARBA00004613"/>
    </source>
</evidence>
<sequence length="639" mass="70612">MPSAFTNKLTYKICILALISIVLSGCNSGSSPSKTNTENTQTNENNNNSEHNVRIDGETGSPLFFNIKQSLNTSSLFSGAQNYQLINPPAGLTIQYTTGQLYWQPGLAQAGEHKVKLAISGNNQSQEIELSINISSNKTNPTGIYVDPIHGTDNSTSGKITQPYKSLRYAAQQANAGETIYIRGGEYSLTSDHNGSGKILAKGVEGAPITFTRLAGERVKFNFTGTGIEVPLVNNGLGEQYQYLIFEGFELDGNADDFTEEDVIKLDWWKTAETPLKERIGGTGFNINGQHIIVRKNVIHNAYQKGVNIRDGRYVTVEGNIIYDIGHNSLTGGHGIMRMWEKNFGTPDEPDTDRFNFTGNLLFRVEQHIYSWAGKPFANLTIDEGKSILIDQTTDTQLTATVSNNLVLFGGKDHIRLKPTPNIEVFNNTVVSDPTRTDPYPGGISEKAASSNMHFYNNLATTNSADIAIQVNKSFSTSTPARLYNNFVKDGKISSESSLNTGIDRVTSDMNLFVDSANNNYRLNPSLGLHNVGVSEQWLSQLEVMLDDYGIKATPSNWVHKHDSFTQLILDNYPREYFQNPTCIDSVFEPGRKAVRFDITDAGRSYYIGNGKASAWPNDIQTFEVIVPESFNNTCIVKY</sequence>
<evidence type="ECO:0000313" key="11">
    <source>
        <dbReference type="EMBL" id="ELR67277.1"/>
    </source>
</evidence>
<comment type="cofactor">
    <cofactor evidence="1">
        <name>Ca(2+)</name>
        <dbReference type="ChEBI" id="CHEBI:29108"/>
    </cofactor>
</comment>
<dbReference type="SUPFAM" id="SSF51126">
    <property type="entry name" value="Pectin lyase-like"/>
    <property type="match status" value="1"/>
</dbReference>
<feature type="signal peptide" evidence="10">
    <location>
        <begin position="1"/>
        <end position="24"/>
    </location>
</feature>
<protein>
    <submittedName>
        <fullName evidence="11">Uncharacterized protein</fullName>
    </submittedName>
</protein>
<evidence type="ECO:0000256" key="6">
    <source>
        <dbReference type="ARBA" id="ARBA00022837"/>
    </source>
</evidence>
<feature type="chain" id="PRO_5003993775" evidence="10">
    <location>
        <begin position="25"/>
        <end position="639"/>
    </location>
</feature>
<keyword evidence="7" id="KW-0456">Lyase</keyword>
<keyword evidence="5 10" id="KW-0732">Signal</keyword>
<dbReference type="RefSeq" id="WP_007462767.1">
    <property type="nucleotide sequence ID" value="NZ_AMZO01000003.1"/>
</dbReference>
<dbReference type="OrthoDB" id="5242130at2"/>
<dbReference type="GO" id="GO:0005576">
    <property type="term" value="C:extracellular region"/>
    <property type="evidence" value="ECO:0007669"/>
    <property type="project" value="UniProtKB-SubCell"/>
</dbReference>